<dbReference type="Proteomes" id="UP000472265">
    <property type="component" value="Chromosome 8"/>
</dbReference>
<evidence type="ECO:0000313" key="20">
    <source>
        <dbReference type="Proteomes" id="UP000472265"/>
    </source>
</evidence>
<name>A0A671TWV8_SPAAU</name>
<dbReference type="GO" id="GO:0055091">
    <property type="term" value="P:phospholipid homeostasis"/>
    <property type="evidence" value="ECO:0007669"/>
    <property type="project" value="TreeGrafter"/>
</dbReference>
<evidence type="ECO:0000256" key="4">
    <source>
        <dbReference type="ARBA" id="ARBA00007292"/>
    </source>
</evidence>
<dbReference type="GO" id="GO:0034372">
    <property type="term" value="P:very-low-density lipoprotein particle remodeling"/>
    <property type="evidence" value="ECO:0007669"/>
    <property type="project" value="UniProtKB-UniRule"/>
</dbReference>
<dbReference type="GO" id="GO:0042632">
    <property type="term" value="P:cholesterol homeostasis"/>
    <property type="evidence" value="ECO:0007669"/>
    <property type="project" value="TreeGrafter"/>
</dbReference>
<comment type="catalytic activity">
    <reaction evidence="1">
        <text>cholesteryl (9Z-octadecenoate)(in) = cholesteryl (9Z-octadecenoate)(out)</text>
        <dbReference type="Rhea" id="RHEA:43348"/>
        <dbReference type="ChEBI" id="CHEBI:46898"/>
    </reaction>
</comment>
<feature type="disulfide bond" evidence="16">
    <location>
        <begin position="169"/>
        <end position="210"/>
    </location>
</feature>
<evidence type="ECO:0000256" key="6">
    <source>
        <dbReference type="ARBA" id="ARBA00022448"/>
    </source>
</evidence>
<organism evidence="19 20">
    <name type="scientific">Sparus aurata</name>
    <name type="common">Gilthead sea bream</name>
    <dbReference type="NCBI Taxonomy" id="8175"/>
    <lineage>
        <taxon>Eukaryota</taxon>
        <taxon>Metazoa</taxon>
        <taxon>Chordata</taxon>
        <taxon>Craniata</taxon>
        <taxon>Vertebrata</taxon>
        <taxon>Euteleostomi</taxon>
        <taxon>Actinopterygii</taxon>
        <taxon>Neopterygii</taxon>
        <taxon>Teleostei</taxon>
        <taxon>Neoteleostei</taxon>
        <taxon>Acanthomorphata</taxon>
        <taxon>Eupercaria</taxon>
        <taxon>Spariformes</taxon>
        <taxon>Sparidae</taxon>
        <taxon>Sparus</taxon>
    </lineage>
</organism>
<evidence type="ECO:0000256" key="13">
    <source>
        <dbReference type="ARBA" id="ARBA00023221"/>
    </source>
</evidence>
<dbReference type="PIRSF" id="PIRSF037185">
    <property type="entry name" value="Cholesteryl_ester_transf"/>
    <property type="match status" value="1"/>
</dbReference>
<reference evidence="19" key="1">
    <citation type="submission" date="2021-04" db="EMBL/GenBank/DDBJ databases">
        <authorList>
            <consortium name="Wellcome Sanger Institute Data Sharing"/>
        </authorList>
    </citation>
    <scope>NUCLEOTIDE SEQUENCE [LARGE SCALE GENOMIC DNA]</scope>
</reference>
<comment type="function">
    <text evidence="14">Involved in the transfer of neutral lipids, including cholesteryl ester and triglyceride, among lipoprotein particles. Allows the net movement of cholesteryl ester from high density lipoproteins/HDL to triglyceride-rich very low density lipoproteins/VLDL, and the equimolar transport of triglyceride from VLDL to HDL. Regulates the reverse cholesterol transport, by which excess cholesterol is removed from peripheral tissues and returned to the liver for elimination.</text>
</comment>
<gene>
    <name evidence="19" type="primary">CETP</name>
    <name evidence="19" type="synonym">cetp</name>
</gene>
<keyword evidence="12" id="KW-0325">Glycoprotein</keyword>
<dbReference type="SMART" id="SM00328">
    <property type="entry name" value="BPI1"/>
    <property type="match status" value="1"/>
</dbReference>
<reference evidence="19" key="3">
    <citation type="submission" date="2025-09" db="UniProtKB">
        <authorList>
            <consortium name="Ensembl"/>
        </authorList>
    </citation>
    <scope>IDENTIFICATION</scope>
</reference>
<evidence type="ECO:0000256" key="12">
    <source>
        <dbReference type="ARBA" id="ARBA00023180"/>
    </source>
</evidence>
<dbReference type="InterPro" id="IPR017942">
    <property type="entry name" value="Lipid-bd_serum_glycop_N"/>
</dbReference>
<dbReference type="InterPro" id="IPR017130">
    <property type="entry name" value="Cholesteryl_ester_transfer"/>
</dbReference>
<dbReference type="GO" id="GO:0034375">
    <property type="term" value="P:high-density lipoprotein particle remodeling"/>
    <property type="evidence" value="ECO:0007669"/>
    <property type="project" value="UniProtKB-UniRule"/>
</dbReference>
<evidence type="ECO:0000256" key="16">
    <source>
        <dbReference type="PIRSR" id="PIRSR037185-50"/>
    </source>
</evidence>
<dbReference type="GO" id="GO:0008203">
    <property type="term" value="P:cholesterol metabolic process"/>
    <property type="evidence" value="ECO:0007669"/>
    <property type="project" value="UniProtKB-UniRule"/>
</dbReference>
<dbReference type="Gene3D" id="3.15.20.10">
    <property type="entry name" value="Bactericidal permeability-increasing protein, domain 2"/>
    <property type="match status" value="1"/>
</dbReference>
<accession>A0A671TWV8</accession>
<evidence type="ECO:0000256" key="3">
    <source>
        <dbReference type="ARBA" id="ARBA00001417"/>
    </source>
</evidence>
<dbReference type="GO" id="GO:0070328">
    <property type="term" value="P:triglyceride homeostasis"/>
    <property type="evidence" value="ECO:0007669"/>
    <property type="project" value="TreeGrafter"/>
</dbReference>
<dbReference type="Gene3D" id="3.15.10.10">
    <property type="entry name" value="Bactericidal permeability-increasing protein, domain 1"/>
    <property type="match status" value="1"/>
</dbReference>
<evidence type="ECO:0000259" key="18">
    <source>
        <dbReference type="SMART" id="SM00329"/>
    </source>
</evidence>
<sequence length="456" mass="50966">MPRAVFPTLLLLLLLLSVLGASQACLPDPASAYRFTGAVCRLTYPAAVVLNEKTTKVIEAAFQHARYPSMGGEKSLLFIGRVIYGLDNLEVHNLSIGRSEFELHPGEGIGMEITNVSAVFKGTIQYGYGSWLVNVKHSIDFEIESQIDLGINPKLYCGDGKVAADTSDCYLNFHKLRLHLQGDKEPNWLKRLFTDFITFTVKMAIKGQICKEINKLANILADFIQETAEHFLTDGDISVNIAITGPPVITANYIESYHKGLTNYNNTSAVINDSVFHPSQLNENKMLYFWLSDQVLNPLLTAAHKDGRFQLNISGAELTTYHYVFVCVCVQCLLESASPELRVWSSSVPYLNISTLGMTVLVKASGQFHCGSQGTPTILFETVHCHSFQPFSREFRKTETLMVLEVELTRLLDKQGVNLFDIFNPEVLPRDGFVVISMDFGFPHHLLVEFLKKTLQ</sequence>
<dbReference type="PANTHER" id="PTHR47616:SF1">
    <property type="entry name" value="CHOLESTERYL ESTER TRANSFER PROTEIN"/>
    <property type="match status" value="1"/>
</dbReference>
<keyword evidence="8 15" id="KW-0153">Cholesterol metabolism</keyword>
<keyword evidence="13 15" id="KW-0753">Steroid metabolism</keyword>
<dbReference type="PANTHER" id="PTHR47616">
    <property type="entry name" value="CHOLESTERYL ESTER TRANSFER PROTEIN"/>
    <property type="match status" value="1"/>
</dbReference>
<feature type="signal peptide" evidence="15">
    <location>
        <begin position="1"/>
        <end position="24"/>
    </location>
</feature>
<feature type="chain" id="PRO_5025721521" description="Cholesteryl ester transfer protein" evidence="15">
    <location>
        <begin position="25"/>
        <end position="456"/>
    </location>
</feature>
<feature type="domain" description="Lipid-binding serum glycoprotein C-terminal" evidence="18">
    <location>
        <begin position="281"/>
        <end position="438"/>
    </location>
</feature>
<evidence type="ECO:0000313" key="19">
    <source>
        <dbReference type="Ensembl" id="ENSSAUP00010006499.1"/>
    </source>
</evidence>
<dbReference type="GeneTree" id="ENSGT01100000263546"/>
<dbReference type="SMART" id="SM00329">
    <property type="entry name" value="BPI2"/>
    <property type="match status" value="1"/>
</dbReference>
<dbReference type="GO" id="GO:0046470">
    <property type="term" value="P:phosphatidylcholine metabolic process"/>
    <property type="evidence" value="ECO:0007669"/>
    <property type="project" value="TreeGrafter"/>
</dbReference>
<dbReference type="Ensembl" id="ENSSAUT00010006996.1">
    <property type="protein sequence ID" value="ENSSAUP00010006499.1"/>
    <property type="gene ID" value="ENSSAUG00010003279.1"/>
</dbReference>
<dbReference type="GO" id="GO:0017129">
    <property type="term" value="F:triglyceride binding"/>
    <property type="evidence" value="ECO:0007669"/>
    <property type="project" value="TreeGrafter"/>
</dbReference>
<dbReference type="GO" id="GO:0034197">
    <property type="term" value="P:triglyceride transport"/>
    <property type="evidence" value="ECO:0007669"/>
    <property type="project" value="UniProtKB-UniRule"/>
</dbReference>
<reference evidence="19" key="2">
    <citation type="submission" date="2025-08" db="UniProtKB">
        <authorList>
            <consortium name="Ensembl"/>
        </authorList>
    </citation>
    <scope>IDENTIFICATION</scope>
</reference>
<dbReference type="PROSITE" id="PS51257">
    <property type="entry name" value="PROKAR_LIPOPROTEIN"/>
    <property type="match status" value="1"/>
</dbReference>
<dbReference type="InterPro" id="IPR017943">
    <property type="entry name" value="Bactericidal_perm-incr_a/b_dom"/>
</dbReference>
<dbReference type="GO" id="GO:0005548">
    <property type="term" value="F:phospholipid transporter activity"/>
    <property type="evidence" value="ECO:0007669"/>
    <property type="project" value="TreeGrafter"/>
</dbReference>
<feature type="domain" description="Lipid-binding serum glycoprotein N-terminal" evidence="17">
    <location>
        <begin position="41"/>
        <end position="267"/>
    </location>
</feature>
<dbReference type="GO" id="GO:0043691">
    <property type="term" value="P:reverse cholesterol transport"/>
    <property type="evidence" value="ECO:0007669"/>
    <property type="project" value="InterPro"/>
</dbReference>
<dbReference type="SUPFAM" id="SSF55394">
    <property type="entry name" value="Bactericidal permeability-increasing protein, BPI"/>
    <property type="match status" value="2"/>
</dbReference>
<dbReference type="CDD" id="cd00025">
    <property type="entry name" value="BPI1"/>
    <property type="match status" value="1"/>
</dbReference>
<evidence type="ECO:0000256" key="8">
    <source>
        <dbReference type="ARBA" id="ARBA00022548"/>
    </source>
</evidence>
<comment type="catalytic activity">
    <reaction evidence="2">
        <text>cholesteryl (9Z,12Z)-octadecadienoate(in) = cholesteryl (9Z,12Z)-octadecadienoate(out)</text>
        <dbReference type="Rhea" id="RHEA:43356"/>
        <dbReference type="ChEBI" id="CHEBI:41509"/>
    </reaction>
</comment>
<keyword evidence="20" id="KW-1185">Reference proteome</keyword>
<comment type="subcellular location">
    <subcellularLocation>
        <location evidence="15">Secreted</location>
    </subcellularLocation>
    <text evidence="15">Secreted in plasma.</text>
</comment>
<evidence type="ECO:0000259" key="17">
    <source>
        <dbReference type="SMART" id="SM00328"/>
    </source>
</evidence>
<evidence type="ECO:0000256" key="10">
    <source>
        <dbReference type="ARBA" id="ARBA00023098"/>
    </source>
</evidence>
<keyword evidence="7 15" id="KW-0964">Secreted</keyword>
<protein>
    <recommendedName>
        <fullName evidence="5 15">Cholesteryl ester transfer protein</fullName>
    </recommendedName>
</protein>
<evidence type="ECO:0000256" key="15">
    <source>
        <dbReference type="PIRNR" id="PIRNR037185"/>
    </source>
</evidence>
<dbReference type="GO" id="GO:0031210">
    <property type="term" value="F:phosphatidylcholine binding"/>
    <property type="evidence" value="ECO:0007669"/>
    <property type="project" value="TreeGrafter"/>
</dbReference>
<dbReference type="GO" id="GO:0015485">
    <property type="term" value="F:cholesterol binding"/>
    <property type="evidence" value="ECO:0007669"/>
    <property type="project" value="TreeGrafter"/>
</dbReference>
<keyword evidence="16" id="KW-1015">Disulfide bond</keyword>
<keyword evidence="11" id="KW-1207">Sterol metabolism</keyword>
<evidence type="ECO:0000256" key="1">
    <source>
        <dbReference type="ARBA" id="ARBA00000222"/>
    </source>
</evidence>
<dbReference type="GO" id="GO:0006641">
    <property type="term" value="P:triglyceride metabolic process"/>
    <property type="evidence" value="ECO:0007669"/>
    <property type="project" value="TreeGrafter"/>
</dbReference>
<evidence type="ECO:0000256" key="5">
    <source>
        <dbReference type="ARBA" id="ARBA00022354"/>
    </source>
</evidence>
<keyword evidence="15" id="KW-0732">Signal</keyword>
<dbReference type="GO" id="GO:0034364">
    <property type="term" value="C:high-density lipoprotein particle"/>
    <property type="evidence" value="ECO:0007669"/>
    <property type="project" value="UniProtKB-UniRule"/>
</dbReference>
<evidence type="ECO:0000256" key="11">
    <source>
        <dbReference type="ARBA" id="ARBA00023166"/>
    </source>
</evidence>
<keyword evidence="9 15" id="KW-0445">Lipid transport</keyword>
<proteinExistence type="inferred from homology"/>
<dbReference type="AlphaFoldDB" id="A0A671TWV8"/>
<evidence type="ECO:0000256" key="9">
    <source>
        <dbReference type="ARBA" id="ARBA00023055"/>
    </source>
</evidence>
<dbReference type="Pfam" id="PF01273">
    <property type="entry name" value="LBP_BPI_CETP"/>
    <property type="match status" value="1"/>
</dbReference>
<evidence type="ECO:0000256" key="7">
    <source>
        <dbReference type="ARBA" id="ARBA00022525"/>
    </source>
</evidence>
<dbReference type="GO" id="GO:0034374">
    <property type="term" value="P:low-density lipoprotein particle remodeling"/>
    <property type="evidence" value="ECO:0007669"/>
    <property type="project" value="TreeGrafter"/>
</dbReference>
<comment type="catalytic activity">
    <reaction evidence="3">
        <text>1,2,3-tri-(9Z-octadecenoyl)-glycerol(in) = 1,2,3-tri-(9Z-octadecenoyl)-glycerol(out)</text>
        <dbReference type="Rhea" id="RHEA:43352"/>
        <dbReference type="ChEBI" id="CHEBI:53753"/>
    </reaction>
</comment>
<keyword evidence="10 15" id="KW-0443">Lipid metabolism</keyword>
<evidence type="ECO:0000256" key="2">
    <source>
        <dbReference type="ARBA" id="ARBA00001140"/>
    </source>
</evidence>
<dbReference type="GO" id="GO:0120020">
    <property type="term" value="F:cholesterol transfer activity"/>
    <property type="evidence" value="ECO:0007669"/>
    <property type="project" value="InterPro"/>
</dbReference>
<keyword evidence="6 15" id="KW-0813">Transport</keyword>
<comment type="similarity">
    <text evidence="4 15">Belongs to the BPI/LBP/Plunc superfamily. BPI/LBP family.</text>
</comment>
<dbReference type="InterPro" id="IPR001124">
    <property type="entry name" value="Lipid-bd_serum_glycop_C"/>
</dbReference>
<evidence type="ECO:0000256" key="14">
    <source>
        <dbReference type="ARBA" id="ARBA00045611"/>
    </source>
</evidence>